<feature type="transmembrane region" description="Helical" evidence="1">
    <location>
        <begin position="72"/>
        <end position="93"/>
    </location>
</feature>
<dbReference type="EMBL" id="BSUN01000001">
    <property type="protein sequence ID" value="GMA35312.1"/>
    <property type="molecule type" value="Genomic_DNA"/>
</dbReference>
<evidence type="ECO:0008006" key="4">
    <source>
        <dbReference type="Google" id="ProtNLM"/>
    </source>
</evidence>
<organism evidence="2 3">
    <name type="scientific">Demequina litorisediminis</name>
    <dbReference type="NCBI Taxonomy" id="1849022"/>
    <lineage>
        <taxon>Bacteria</taxon>
        <taxon>Bacillati</taxon>
        <taxon>Actinomycetota</taxon>
        <taxon>Actinomycetes</taxon>
        <taxon>Micrococcales</taxon>
        <taxon>Demequinaceae</taxon>
        <taxon>Demequina</taxon>
    </lineage>
</organism>
<feature type="transmembrane region" description="Helical" evidence="1">
    <location>
        <begin position="227"/>
        <end position="248"/>
    </location>
</feature>
<dbReference type="RefSeq" id="WP_284327901.1">
    <property type="nucleotide sequence ID" value="NZ_BSUN01000001.1"/>
</dbReference>
<feature type="transmembrane region" description="Helical" evidence="1">
    <location>
        <begin position="126"/>
        <end position="147"/>
    </location>
</feature>
<evidence type="ECO:0000313" key="2">
    <source>
        <dbReference type="EMBL" id="GMA35312.1"/>
    </source>
</evidence>
<comment type="caution">
    <text evidence="2">The sequence shown here is derived from an EMBL/GenBank/DDBJ whole genome shotgun (WGS) entry which is preliminary data.</text>
</comment>
<reference evidence="3" key="1">
    <citation type="journal article" date="2019" name="Int. J. Syst. Evol. Microbiol.">
        <title>The Global Catalogue of Microorganisms (GCM) 10K type strain sequencing project: providing services to taxonomists for standard genome sequencing and annotation.</title>
        <authorList>
            <consortium name="The Broad Institute Genomics Platform"/>
            <consortium name="The Broad Institute Genome Sequencing Center for Infectious Disease"/>
            <person name="Wu L."/>
            <person name="Ma J."/>
        </authorList>
    </citation>
    <scope>NUCLEOTIDE SEQUENCE [LARGE SCALE GENOMIC DNA]</scope>
    <source>
        <strain evidence="3">NBRC 112299</strain>
    </source>
</reference>
<sequence>MTSLEDHLRGHLDTLIAAGLSDDEAFLVAVKRLGSQQEIAREFARENSKRLWKQLVLGDESPARARTARDSVWAAIVFGILGGLLVRLPVWLAPESVDSAYFLNLGPLLFTAVVGYLLWRHRPSTAVTVAALAGLAAVTALAHLYPLSSDGDAFVTTALHLPVLAWLTVMLAYAGDRWRTTDGRMDAVRFTGEYVIYLVLLGIGGGILMAIVGLACGAAGLDPEAFLVQWMLPLGAGGAAVIAAWLVEAKQSVIENMAPVLAKVFTPLFALAFAILLVVVLASGDLAGLERDLLLVCNAILIIAIGLVLYSLTARGPMPHPRGSTGSRLALVTGALALDAIALVNVAIRIGDDGWTLNRVVILGLNLLLLANLAVTAWLLVRINRGAPGAAYRLERWQTGMLPAYGAWALVVIVALPPLLGAVE</sequence>
<keyword evidence="1" id="KW-0472">Membrane</keyword>
<dbReference type="Proteomes" id="UP001157125">
    <property type="component" value="Unassembled WGS sequence"/>
</dbReference>
<protein>
    <recommendedName>
        <fullName evidence="4">DUF4153 domain-containing protein</fullName>
    </recommendedName>
</protein>
<name>A0ABQ6IDS2_9MICO</name>
<keyword evidence="1" id="KW-1133">Transmembrane helix</keyword>
<dbReference type="InterPro" id="IPR047928">
    <property type="entry name" value="Perm_prefix_1"/>
</dbReference>
<gene>
    <name evidence="2" type="ORF">GCM10025876_15160</name>
</gene>
<feature type="transmembrane region" description="Helical" evidence="1">
    <location>
        <begin position="326"/>
        <end position="348"/>
    </location>
</feature>
<feature type="transmembrane region" description="Helical" evidence="1">
    <location>
        <begin position="260"/>
        <end position="281"/>
    </location>
</feature>
<proteinExistence type="predicted"/>
<evidence type="ECO:0000313" key="3">
    <source>
        <dbReference type="Proteomes" id="UP001157125"/>
    </source>
</evidence>
<feature type="transmembrane region" description="Helical" evidence="1">
    <location>
        <begin position="153"/>
        <end position="173"/>
    </location>
</feature>
<dbReference type="NCBIfam" id="NF038403">
    <property type="entry name" value="perm_prefix_1"/>
    <property type="match status" value="1"/>
</dbReference>
<accession>A0ABQ6IDS2</accession>
<feature type="transmembrane region" description="Helical" evidence="1">
    <location>
        <begin position="360"/>
        <end position="381"/>
    </location>
</feature>
<evidence type="ECO:0000256" key="1">
    <source>
        <dbReference type="SAM" id="Phobius"/>
    </source>
</evidence>
<keyword evidence="3" id="KW-1185">Reference proteome</keyword>
<keyword evidence="1" id="KW-0812">Transmembrane</keyword>
<feature type="transmembrane region" description="Helical" evidence="1">
    <location>
        <begin position="99"/>
        <end position="119"/>
    </location>
</feature>
<feature type="transmembrane region" description="Helical" evidence="1">
    <location>
        <begin position="194"/>
        <end position="221"/>
    </location>
</feature>
<feature type="transmembrane region" description="Helical" evidence="1">
    <location>
        <begin position="402"/>
        <end position="423"/>
    </location>
</feature>
<feature type="transmembrane region" description="Helical" evidence="1">
    <location>
        <begin position="293"/>
        <end position="314"/>
    </location>
</feature>